<keyword evidence="1" id="KW-1133">Transmembrane helix</keyword>
<dbReference type="InterPro" id="IPR008407">
    <property type="entry name" value="Brnchd-chn_aa_trnsp_AzlD"/>
</dbReference>
<feature type="transmembrane region" description="Helical" evidence="1">
    <location>
        <begin position="44"/>
        <end position="63"/>
    </location>
</feature>
<evidence type="ECO:0000313" key="2">
    <source>
        <dbReference type="EMBL" id="MFD1647302.1"/>
    </source>
</evidence>
<name>A0ABD6DM66_9EURY</name>
<feature type="transmembrane region" description="Helical" evidence="1">
    <location>
        <begin position="90"/>
        <end position="107"/>
    </location>
</feature>
<keyword evidence="1" id="KW-0472">Membrane</keyword>
<dbReference type="Pfam" id="PF05437">
    <property type="entry name" value="AzlD"/>
    <property type="match status" value="1"/>
</dbReference>
<feature type="transmembrane region" description="Helical" evidence="1">
    <location>
        <begin position="12"/>
        <end position="32"/>
    </location>
</feature>
<dbReference type="AlphaFoldDB" id="A0ABD6DM66"/>
<keyword evidence="3" id="KW-1185">Reference proteome</keyword>
<accession>A0ABD6DM66</accession>
<keyword evidence="1" id="KW-0812">Transmembrane</keyword>
<dbReference type="EMBL" id="JBHUDO010000003">
    <property type="protein sequence ID" value="MFD1647302.1"/>
    <property type="molecule type" value="Genomic_DNA"/>
</dbReference>
<dbReference type="RefSeq" id="WP_256400638.1">
    <property type="nucleotide sequence ID" value="NZ_JANHJR010000003.1"/>
</dbReference>
<evidence type="ECO:0000313" key="3">
    <source>
        <dbReference type="Proteomes" id="UP001597034"/>
    </source>
</evidence>
<reference evidence="2 3" key="1">
    <citation type="journal article" date="2019" name="Int. J. Syst. Evol. Microbiol.">
        <title>The Global Catalogue of Microorganisms (GCM) 10K type strain sequencing project: providing services to taxonomists for standard genome sequencing and annotation.</title>
        <authorList>
            <consortium name="The Broad Institute Genomics Platform"/>
            <consortium name="The Broad Institute Genome Sequencing Center for Infectious Disease"/>
            <person name="Wu L."/>
            <person name="Ma J."/>
        </authorList>
    </citation>
    <scope>NUCLEOTIDE SEQUENCE [LARGE SCALE GENOMIC DNA]</scope>
    <source>
        <strain evidence="2 3">CGMCC 1.10390</strain>
    </source>
</reference>
<comment type="caution">
    <text evidence="2">The sequence shown here is derived from an EMBL/GenBank/DDBJ whole genome shotgun (WGS) entry which is preliminary data.</text>
</comment>
<gene>
    <name evidence="2" type="ORF">ACFSBL_16565</name>
</gene>
<sequence length="108" mass="11156">MTSASDPVLWAAFVAAAVGSYLVRVSFIVLFQRVDEVPRLAERALELVPAAVLAGLVLPSLVAPEGTVAVLTPKVAAGGVATVVAWRTESMAWTLAAGMGALWLLLAV</sequence>
<protein>
    <submittedName>
        <fullName evidence="2">AzlD domain-containing protein</fullName>
    </submittedName>
</protein>
<proteinExistence type="predicted"/>
<dbReference type="Proteomes" id="UP001597034">
    <property type="component" value="Unassembled WGS sequence"/>
</dbReference>
<evidence type="ECO:0000256" key="1">
    <source>
        <dbReference type="SAM" id="Phobius"/>
    </source>
</evidence>
<organism evidence="2 3">
    <name type="scientific">Haloarchaeobius litoreus</name>
    <dbReference type="NCBI Taxonomy" id="755306"/>
    <lineage>
        <taxon>Archaea</taxon>
        <taxon>Methanobacteriati</taxon>
        <taxon>Methanobacteriota</taxon>
        <taxon>Stenosarchaea group</taxon>
        <taxon>Halobacteria</taxon>
        <taxon>Halobacteriales</taxon>
        <taxon>Halorubellaceae</taxon>
        <taxon>Haloarchaeobius</taxon>
    </lineage>
</organism>